<dbReference type="Proteomes" id="UP000564806">
    <property type="component" value="Unassembled WGS sequence"/>
</dbReference>
<protein>
    <recommendedName>
        <fullName evidence="2">DUF5666 domain-containing protein</fullName>
    </recommendedName>
</protein>
<evidence type="ECO:0000313" key="3">
    <source>
        <dbReference type="EMBL" id="NUU60875.1"/>
    </source>
</evidence>
<name>A0A850EII7_9BACL</name>
<sequence>MKKSVYKSAMSHVKTSEDFNEVTYQKLLSEMDNSKNTNINNPKERVNMQTAKKRTVKGWTIGIAACAVLAVGTFTMNQSTLFNTQSPSAVNTTKPPVTGKAAVNIEGVISEVSADGKSFKVGDLWVTVTDATELGIKGPTAAEPSEELLQKEFKVGNIVSGYTSQDVSTGKVTADNIYNNMAPQKDTSGNAATTGKAAVNIEGVISEVSADGKSFKVGDLWVTVTDATKLGIKGPTAAEPSEELLQKEFKVGNIVSGYTSQDVSTGKVTADNIYNNMAPQKDAQ</sequence>
<organism evidence="3 4">
    <name type="scientific">Paenibacillus agri</name>
    <dbReference type="NCBI Taxonomy" id="2744309"/>
    <lineage>
        <taxon>Bacteria</taxon>
        <taxon>Bacillati</taxon>
        <taxon>Bacillota</taxon>
        <taxon>Bacilli</taxon>
        <taxon>Bacillales</taxon>
        <taxon>Paenibacillaceae</taxon>
        <taxon>Paenibacillus</taxon>
    </lineage>
</organism>
<keyword evidence="1" id="KW-0812">Transmembrane</keyword>
<reference evidence="3" key="1">
    <citation type="submission" date="2020-06" db="EMBL/GenBank/DDBJ databases">
        <title>Paenibacillus sp. nov., isolated from soil.</title>
        <authorList>
            <person name="Seo Y.L."/>
        </authorList>
    </citation>
    <scope>NUCLEOTIDE SEQUENCE [LARGE SCALE GENOMIC DNA]</scope>
    <source>
        <strain evidence="3">JW14</strain>
    </source>
</reference>
<comment type="caution">
    <text evidence="3">The sequence shown here is derived from an EMBL/GenBank/DDBJ whole genome shotgun (WGS) entry which is preliminary data.</text>
</comment>
<dbReference type="InterPro" id="IPR043724">
    <property type="entry name" value="DUF5666"/>
</dbReference>
<feature type="domain" description="DUF5666" evidence="2">
    <location>
        <begin position="202"/>
        <end position="270"/>
    </location>
</feature>
<dbReference type="AlphaFoldDB" id="A0A850EII7"/>
<keyword evidence="1" id="KW-0472">Membrane</keyword>
<dbReference type="Pfam" id="PF18914">
    <property type="entry name" value="DUF5666"/>
    <property type="match status" value="2"/>
</dbReference>
<keyword evidence="1" id="KW-1133">Transmembrane helix</keyword>
<feature type="domain" description="DUF5666" evidence="2">
    <location>
        <begin position="106"/>
        <end position="174"/>
    </location>
</feature>
<gene>
    <name evidence="3" type="ORF">HPT30_11010</name>
</gene>
<proteinExistence type="predicted"/>
<dbReference type="RefSeq" id="WP_175371431.1">
    <property type="nucleotide sequence ID" value="NZ_JABWCS010000204.1"/>
</dbReference>
<accession>A0A850EII7</accession>
<evidence type="ECO:0000313" key="4">
    <source>
        <dbReference type="Proteomes" id="UP000564806"/>
    </source>
</evidence>
<feature type="transmembrane region" description="Helical" evidence="1">
    <location>
        <begin position="58"/>
        <end position="76"/>
    </location>
</feature>
<evidence type="ECO:0000256" key="1">
    <source>
        <dbReference type="SAM" id="Phobius"/>
    </source>
</evidence>
<keyword evidence="4" id="KW-1185">Reference proteome</keyword>
<evidence type="ECO:0000259" key="2">
    <source>
        <dbReference type="Pfam" id="PF18914"/>
    </source>
</evidence>
<dbReference type="EMBL" id="JABWCS010000204">
    <property type="protein sequence ID" value="NUU60875.1"/>
    <property type="molecule type" value="Genomic_DNA"/>
</dbReference>